<feature type="transmembrane region" description="Helical" evidence="13">
    <location>
        <begin position="732"/>
        <end position="752"/>
    </location>
</feature>
<evidence type="ECO:0000256" key="1">
    <source>
        <dbReference type="ARBA" id="ARBA00004429"/>
    </source>
</evidence>
<evidence type="ECO:0000313" key="15">
    <source>
        <dbReference type="EMBL" id="SPJ31764.1"/>
    </source>
</evidence>
<dbReference type="OrthoDB" id="9780552at2"/>
<dbReference type="HAMAP" id="MF_01810">
    <property type="entry name" value="YidC_type1"/>
    <property type="match status" value="1"/>
</dbReference>
<evidence type="ECO:0000256" key="9">
    <source>
        <dbReference type="ARBA" id="ARBA00023136"/>
    </source>
</evidence>
<organism evidence="15 16">
    <name type="scientific">Protochlamydia amoebophila (strain UWE25)</name>
    <dbReference type="NCBI Taxonomy" id="264201"/>
    <lineage>
        <taxon>Bacteria</taxon>
        <taxon>Pseudomonadati</taxon>
        <taxon>Chlamydiota</taxon>
        <taxon>Chlamydiia</taxon>
        <taxon>Parachlamydiales</taxon>
        <taxon>Parachlamydiaceae</taxon>
        <taxon>Candidatus Protochlamydia</taxon>
    </lineage>
</organism>
<evidence type="ECO:0000256" key="6">
    <source>
        <dbReference type="ARBA" id="ARBA00022692"/>
    </source>
</evidence>
<dbReference type="PRINTS" id="PR01900">
    <property type="entry name" value="YIDCPROTEIN"/>
</dbReference>
<evidence type="ECO:0000256" key="12">
    <source>
        <dbReference type="ARBA" id="ARBA00033342"/>
    </source>
</evidence>
<proteinExistence type="inferred from homology"/>
<dbReference type="CDD" id="cd20070">
    <property type="entry name" value="5TM_YidC_Alb3"/>
    <property type="match status" value="1"/>
</dbReference>
<dbReference type="GO" id="GO:0051205">
    <property type="term" value="P:protein insertion into membrane"/>
    <property type="evidence" value="ECO:0007669"/>
    <property type="project" value="TreeGrafter"/>
</dbReference>
<evidence type="ECO:0000256" key="11">
    <source>
        <dbReference type="ARBA" id="ARBA00033245"/>
    </source>
</evidence>
<dbReference type="InterPro" id="IPR047196">
    <property type="entry name" value="YidC_ALB_C"/>
</dbReference>
<dbReference type="EMBL" id="BX908798">
    <property type="protein sequence ID" value="SPJ31764.1"/>
    <property type="molecule type" value="Genomic_DNA"/>
</dbReference>
<keyword evidence="5 13" id="KW-1003">Cell membrane</keyword>
<dbReference type="KEGG" id="pcu:PC_RS05210"/>
<keyword evidence="13" id="KW-0997">Cell inner membrane</keyword>
<dbReference type="RefSeq" id="WP_044045002.1">
    <property type="nucleotide sequence ID" value="NC_005861.2"/>
</dbReference>
<keyword evidence="9 13" id="KW-0472">Membrane</keyword>
<keyword evidence="8 13" id="KW-1133">Transmembrane helix</keyword>
<dbReference type="InterPro" id="IPR019998">
    <property type="entry name" value="Membr_insert_YidC"/>
</dbReference>
<feature type="domain" description="Membrane insertase YidC/Oxa/ALB C-terminal" evidence="14">
    <location>
        <begin position="614"/>
        <end position="815"/>
    </location>
</feature>
<evidence type="ECO:0000256" key="13">
    <source>
        <dbReference type="HAMAP-Rule" id="MF_01810"/>
    </source>
</evidence>
<dbReference type="GO" id="GO:0015031">
    <property type="term" value="P:protein transport"/>
    <property type="evidence" value="ECO:0007669"/>
    <property type="project" value="UniProtKB-KW"/>
</dbReference>
<comment type="subunit">
    <text evidence="13">Interacts with the Sec translocase complex via SecD. Specifically interacts with transmembrane segments of nascent integral membrane proteins during membrane integration.</text>
</comment>
<keyword evidence="16" id="KW-1185">Reference proteome</keyword>
<dbReference type="STRING" id="264201.pc1081"/>
<evidence type="ECO:0000256" key="5">
    <source>
        <dbReference type="ARBA" id="ARBA00022475"/>
    </source>
</evidence>
<evidence type="ECO:0000259" key="14">
    <source>
        <dbReference type="Pfam" id="PF02096"/>
    </source>
</evidence>
<keyword evidence="10 13" id="KW-0143">Chaperone</keyword>
<evidence type="ECO:0000256" key="4">
    <source>
        <dbReference type="ARBA" id="ARBA00022448"/>
    </source>
</evidence>
<dbReference type="InterPro" id="IPR028055">
    <property type="entry name" value="YidC/Oxa/ALB_C"/>
</dbReference>
<protein>
    <recommendedName>
        <fullName evidence="3 13">Membrane protein insertase YidC</fullName>
    </recommendedName>
    <alternativeName>
        <fullName evidence="12 13">Foldase YidC</fullName>
    </alternativeName>
    <alternativeName>
        <fullName evidence="11 13">Membrane integrase YidC</fullName>
    </alternativeName>
    <alternativeName>
        <fullName evidence="13">Membrane protein YidC</fullName>
    </alternativeName>
</protein>
<evidence type="ECO:0000256" key="8">
    <source>
        <dbReference type="ARBA" id="ARBA00022989"/>
    </source>
</evidence>
<dbReference type="AlphaFoldDB" id="A0A2P9H9U8"/>
<dbReference type="PANTHER" id="PTHR12428:SF65">
    <property type="entry name" value="CYTOCHROME C OXIDASE ASSEMBLY PROTEIN COX18, MITOCHONDRIAL"/>
    <property type="match status" value="1"/>
</dbReference>
<evidence type="ECO:0000256" key="2">
    <source>
        <dbReference type="ARBA" id="ARBA00010527"/>
    </source>
</evidence>
<dbReference type="GO" id="GO:0005886">
    <property type="term" value="C:plasma membrane"/>
    <property type="evidence" value="ECO:0007669"/>
    <property type="project" value="UniProtKB-SubCell"/>
</dbReference>
<dbReference type="Pfam" id="PF02096">
    <property type="entry name" value="60KD_IMP"/>
    <property type="match status" value="1"/>
</dbReference>
<accession>A0A2P9H9U8</accession>
<keyword evidence="7 13" id="KW-0653">Protein transport</keyword>
<evidence type="ECO:0000313" key="16">
    <source>
        <dbReference type="Proteomes" id="UP000000529"/>
    </source>
</evidence>
<keyword evidence="4 13" id="KW-0813">Transport</keyword>
<dbReference type="Proteomes" id="UP000000529">
    <property type="component" value="Chromosome"/>
</dbReference>
<reference evidence="15 16" key="1">
    <citation type="journal article" date="2004" name="Science">
        <title>Illuminating the evolutionary history of chlamydiae.</title>
        <authorList>
            <person name="Horn M."/>
            <person name="Collingro A."/>
            <person name="Schmitz-Esser S."/>
            <person name="Beier C.L."/>
            <person name="Purkhold U."/>
            <person name="Fartmann B."/>
            <person name="Brandt P."/>
            <person name="Nyakatura G.J."/>
            <person name="Droege M."/>
            <person name="Frishman D."/>
            <person name="Rattei T."/>
            <person name="Mewes H."/>
            <person name="Wagner M."/>
        </authorList>
    </citation>
    <scope>NUCLEOTIDE SEQUENCE [LARGE SCALE GENOMIC DNA]</scope>
    <source>
        <strain evidence="15 16">UWE25</strain>
    </source>
</reference>
<comment type="caution">
    <text evidence="13">Lacks conserved residue(s) required for the propagation of feature annotation.</text>
</comment>
<dbReference type="GO" id="GO:0032977">
    <property type="term" value="F:membrane insertase activity"/>
    <property type="evidence" value="ECO:0007669"/>
    <property type="project" value="InterPro"/>
</dbReference>
<sequence length="837" mass="95924">MDKRTTLFVIALSLTLFGMNLFFQHQNTQQKQEWVTQQQAKQIQKSKKLEEEIKSRTANSESFSLTTIYDGEQKEAIARGLVKDNYLLTFRWSENLPTEIYIRTSPSNEMQAYELIYNESEQQTPAIYKTKSSSSFLPIANIPDFGRYDLQLVSFNSSDSQYPAHIALGEYTDGHLSILNPQNLQIDKENKNSQQNYYAAIALLKTSQGYLPVGFYDFTSQSLVRFNKIQELSSFIAPTQDTQINSATNGKREQKFYVLENNYQQLVFSNYGGALAEINLPFRTDENQASVVREIEFDRNMVKHHPYNALFPSHAYYTHAKDQGKDFIFHEKGQLGGYYPLLRRDLIQISPRKSVQIKPQHYALNIVSEYPELAELIYEVIHFDNRSITFEAVQNQRRITKTYSFGDSLQEGPYCLNLALQIDGDSRGLWLTSGVPEVEWISGGPAPSLKYRITRNQKSEVEKIDLPKDASTITSIYPDWICNSNGFLGMILDPLKEIDPGFKIQAISGTNVPSRLIEIDQEYNLYQAANLPGYMAYLPLKSQGGLMNFRFFAGPFDDETLKTIDAKYSNSETGYNPDYIACQTMHGWFTFISEPFAKFLLILMKFFHYLTNSWALSIVLLTVSLRLMLYPLNTWSTKSMVRMQQIAPQVTAIQEKYKKDPKKAQLEIMSLYRERGVNPASGCLPLLIQMPFLIGMFDLLKSSFALRGAPFISGWIDDLTAPDVLFSWSKPIFFIGTEFHLLPILLGLVMFLQQRFMSSGPKDLSQMTDQQRQQRAMGTMMTVVFAVMFYNFPSGLNIYWLSSMLLGMVQQWFVSKQIQKTPNPIAVKTVPKKARSR</sequence>
<feature type="transmembrane region" description="Helical" evidence="13">
    <location>
        <begin position="614"/>
        <end position="633"/>
    </location>
</feature>
<keyword evidence="6 13" id="KW-0812">Transmembrane</keyword>
<feature type="transmembrane region" description="Helical" evidence="13">
    <location>
        <begin position="773"/>
        <end position="792"/>
    </location>
</feature>
<dbReference type="PANTHER" id="PTHR12428">
    <property type="entry name" value="OXA1"/>
    <property type="match status" value="1"/>
</dbReference>
<gene>
    <name evidence="13" type="primary">yidC</name>
    <name evidence="15" type="ORF">PC_RS05210</name>
</gene>
<comment type="similarity">
    <text evidence="2 13">Belongs to the OXA1/ALB3/YidC family. Type 1 subfamily.</text>
</comment>
<dbReference type="InterPro" id="IPR001708">
    <property type="entry name" value="YidC/ALB3/OXA1/COX18"/>
</dbReference>
<name>A0A2P9H9U8_PARUW</name>
<evidence type="ECO:0000256" key="3">
    <source>
        <dbReference type="ARBA" id="ARBA00015325"/>
    </source>
</evidence>
<evidence type="ECO:0000256" key="10">
    <source>
        <dbReference type="ARBA" id="ARBA00023186"/>
    </source>
</evidence>
<comment type="function">
    <text evidence="13">Required for the insertion and/or proper folding and/or complex formation of integral membrane proteins into the membrane. Involved in integration of membrane proteins that insert both dependently and independently of the Sec translocase complex, as well as at least some lipoproteins. Aids folding of multispanning membrane proteins.</text>
</comment>
<comment type="subcellular location">
    <subcellularLocation>
        <location evidence="1 13">Cell inner membrane</location>
        <topology evidence="1 13">Multi-pass membrane protein</topology>
    </subcellularLocation>
</comment>
<dbReference type="NCBIfam" id="TIGR03592">
    <property type="entry name" value="yidC_oxa1_cterm"/>
    <property type="match status" value="1"/>
</dbReference>
<dbReference type="NCBIfam" id="NF002168">
    <property type="entry name" value="PRK01001.1"/>
    <property type="match status" value="1"/>
</dbReference>
<evidence type="ECO:0000256" key="7">
    <source>
        <dbReference type="ARBA" id="ARBA00022927"/>
    </source>
</evidence>